<sequence length="122" mass="13906">MGHEHPGCLRLYGRGVTKSTLKRKDGKKMEELEERMHQRMVEKLEQQKVTIHQEVTDDILGRLNRMYPGRQLNATKLASVGAQSPQEAMQPLNRPSSSKNHQGMSFILHLILSSIFNYSCSS</sequence>
<proteinExistence type="predicted"/>
<organism evidence="2 3">
    <name type="scientific">Solanum pinnatisectum</name>
    <name type="common">tansyleaf nightshade</name>
    <dbReference type="NCBI Taxonomy" id="50273"/>
    <lineage>
        <taxon>Eukaryota</taxon>
        <taxon>Viridiplantae</taxon>
        <taxon>Streptophyta</taxon>
        <taxon>Embryophyta</taxon>
        <taxon>Tracheophyta</taxon>
        <taxon>Spermatophyta</taxon>
        <taxon>Magnoliopsida</taxon>
        <taxon>eudicotyledons</taxon>
        <taxon>Gunneridae</taxon>
        <taxon>Pentapetalae</taxon>
        <taxon>asterids</taxon>
        <taxon>lamiids</taxon>
        <taxon>Solanales</taxon>
        <taxon>Solanaceae</taxon>
        <taxon>Solanoideae</taxon>
        <taxon>Solaneae</taxon>
        <taxon>Solanum</taxon>
    </lineage>
</organism>
<dbReference type="Proteomes" id="UP001311915">
    <property type="component" value="Unassembled WGS sequence"/>
</dbReference>
<evidence type="ECO:0000313" key="3">
    <source>
        <dbReference type="Proteomes" id="UP001311915"/>
    </source>
</evidence>
<comment type="caution">
    <text evidence="2">The sequence shown here is derived from an EMBL/GenBank/DDBJ whole genome shotgun (WGS) entry which is preliminary data.</text>
</comment>
<dbReference type="AlphaFoldDB" id="A0AAV9KKR6"/>
<dbReference type="EMBL" id="JAWPEI010000010">
    <property type="protein sequence ID" value="KAK4713896.1"/>
    <property type="molecule type" value="Genomic_DNA"/>
</dbReference>
<evidence type="ECO:0000313" key="2">
    <source>
        <dbReference type="EMBL" id="KAK4713896.1"/>
    </source>
</evidence>
<reference evidence="2 3" key="1">
    <citation type="submission" date="2023-10" db="EMBL/GenBank/DDBJ databases">
        <title>Genome-Wide Identification Analysis in wild type Solanum Pinnatisectum Reveals Some Genes Defensing Phytophthora Infestans.</title>
        <authorList>
            <person name="Sun C."/>
        </authorList>
    </citation>
    <scope>NUCLEOTIDE SEQUENCE [LARGE SCALE GENOMIC DNA]</scope>
    <source>
        <strain evidence="2">LQN</strain>
        <tissue evidence="2">Leaf</tissue>
    </source>
</reference>
<accession>A0AAV9KKR6</accession>
<evidence type="ECO:0000256" key="1">
    <source>
        <dbReference type="SAM" id="MobiDB-lite"/>
    </source>
</evidence>
<keyword evidence="3" id="KW-1185">Reference proteome</keyword>
<feature type="region of interest" description="Disordered" evidence="1">
    <location>
        <begin position="79"/>
        <end position="100"/>
    </location>
</feature>
<gene>
    <name evidence="2" type="ORF">R3W88_019803</name>
</gene>
<protein>
    <submittedName>
        <fullName evidence="2">Uncharacterized protein</fullName>
    </submittedName>
</protein>
<name>A0AAV9KKR6_9SOLN</name>